<keyword evidence="3" id="KW-0862">Zinc</keyword>
<organism evidence="7 8">
    <name type="scientific">Pyrenophora tritici-repentis</name>
    <dbReference type="NCBI Taxonomy" id="45151"/>
    <lineage>
        <taxon>Eukaryota</taxon>
        <taxon>Fungi</taxon>
        <taxon>Dikarya</taxon>
        <taxon>Ascomycota</taxon>
        <taxon>Pezizomycotina</taxon>
        <taxon>Dothideomycetes</taxon>
        <taxon>Pleosporomycetidae</taxon>
        <taxon>Pleosporales</taxon>
        <taxon>Pleosporineae</taxon>
        <taxon>Pleosporaceae</taxon>
        <taxon>Pyrenophora</taxon>
    </lineage>
</organism>
<dbReference type="PROSITE" id="PS50808">
    <property type="entry name" value="ZF_BED"/>
    <property type="match status" value="1"/>
</dbReference>
<evidence type="ECO:0000313" key="8">
    <source>
        <dbReference type="Proteomes" id="UP000245464"/>
    </source>
</evidence>
<evidence type="ECO:0000313" key="7">
    <source>
        <dbReference type="EMBL" id="KAF7565132.1"/>
    </source>
</evidence>
<dbReference type="RefSeq" id="XP_065959156.1">
    <property type="nucleotide sequence ID" value="XM_066104592.1"/>
</dbReference>
<protein>
    <recommendedName>
        <fullName evidence="6">BED-type domain-containing protein</fullName>
    </recommendedName>
</protein>
<dbReference type="GO" id="GO:0003677">
    <property type="term" value="F:DNA binding"/>
    <property type="evidence" value="ECO:0007669"/>
    <property type="project" value="InterPro"/>
</dbReference>
<dbReference type="EMBL" id="NQIK02000010">
    <property type="protein sequence ID" value="KAF7565132.1"/>
    <property type="molecule type" value="Genomic_DNA"/>
</dbReference>
<keyword evidence="1" id="KW-0479">Metal-binding</keyword>
<evidence type="ECO:0000256" key="1">
    <source>
        <dbReference type="ARBA" id="ARBA00022723"/>
    </source>
</evidence>
<dbReference type="GeneID" id="90954804"/>
<sequence>MKLVLYSKSFKRRAPATRQNPTHLTPKRVRREALPSPPATARRAVKARCPSLSCKPPKQLPPRKLKISVEDEGEPAYRRQEGTPWLPRSSQALEDEVNPVLRVRWRACLGGDMEKHFIPEAADSEHGVRLYSLHFDDLWQWVDDVVAELRPKRAKISSVCTVVYPAKQAKRERAIKRLRRGVDATWNSFQRLVVEVDNYVSEPVNVDFELILAEIPGEQQPLPTVVDGPRRRTATVIQEEGLAGVIAAEQAGSGHAIAIRDRWRCTDTHCENYPYCCWMAPTARQPARFEDHLFVNGNIISMWARAITARRATYDEPSDDVRLAILRAKDLRVHEKTRKLRAAGDGDDDIKSLTKLLIVGQLERMNRQPQQESNLQAAAPTITRAEVSSASQWAPIRYDHEQEINEHTSNFFNYLKLKFPTVGEDINELYKTLVIDGAMDINLLMQPSVLNNLLIYYCYGAFNTNLTVPIEYYKTRFNVSYSISYPTSSPTPILSPTPIQYHESPDEFVQGGITYVKRAIIARKDFRQGTSHIWKYGLQYIRDSDKKEVYYCHECRVGKSKQELFVINGTSRIRNHLEQKHQIDPQSGIKRKGSVRKSIIDQQKDGAASSIFFWKESVEKFKELLIRWIVYCHIAFFQLENQYFRELLLF</sequence>
<keyword evidence="2 4" id="KW-0863">Zinc-finger</keyword>
<feature type="region of interest" description="Disordered" evidence="5">
    <location>
        <begin position="8"/>
        <end position="46"/>
    </location>
</feature>
<proteinExistence type="predicted"/>
<reference evidence="7" key="1">
    <citation type="journal article" date="2018" name="BMC Genomics">
        <title>Comparative genomics of the wheat fungal pathogen Pyrenophora tritici-repentis reveals chromosomal variations and genome plasticity.</title>
        <authorList>
            <person name="Moolhuijzen P."/>
            <person name="See P.T."/>
            <person name="Hane J.K."/>
            <person name="Shi G."/>
            <person name="Liu Z."/>
            <person name="Oliver R.P."/>
            <person name="Moffat C.S."/>
        </authorList>
    </citation>
    <scope>NUCLEOTIDE SEQUENCE [LARGE SCALE GENOMIC DNA]</scope>
    <source>
        <strain evidence="7">M4</strain>
    </source>
</reference>
<name>A0A834VKG5_9PLEO</name>
<dbReference type="Proteomes" id="UP000245464">
    <property type="component" value="Chromosome 10"/>
</dbReference>
<dbReference type="AlphaFoldDB" id="A0A834VKG5"/>
<gene>
    <name evidence="7" type="ORF">PtrM4_045660</name>
</gene>
<comment type="caution">
    <text evidence="7">The sequence shown here is derived from an EMBL/GenBank/DDBJ whole genome shotgun (WGS) entry which is preliminary data.</text>
</comment>
<accession>A0A834VKG5</accession>
<evidence type="ECO:0000256" key="5">
    <source>
        <dbReference type="SAM" id="MobiDB-lite"/>
    </source>
</evidence>
<evidence type="ECO:0000256" key="3">
    <source>
        <dbReference type="ARBA" id="ARBA00022833"/>
    </source>
</evidence>
<evidence type="ECO:0000259" key="6">
    <source>
        <dbReference type="PROSITE" id="PS50808"/>
    </source>
</evidence>
<feature type="region of interest" description="Disordered" evidence="5">
    <location>
        <begin position="69"/>
        <end position="89"/>
    </location>
</feature>
<dbReference type="InterPro" id="IPR003656">
    <property type="entry name" value="Znf_BED"/>
</dbReference>
<evidence type="ECO:0000256" key="4">
    <source>
        <dbReference type="PROSITE-ProRule" id="PRU00027"/>
    </source>
</evidence>
<evidence type="ECO:0000256" key="2">
    <source>
        <dbReference type="ARBA" id="ARBA00022771"/>
    </source>
</evidence>
<dbReference type="KEGG" id="ptrr:90954804"/>
<dbReference type="GO" id="GO:0008270">
    <property type="term" value="F:zinc ion binding"/>
    <property type="evidence" value="ECO:0007669"/>
    <property type="project" value="UniProtKB-KW"/>
</dbReference>
<feature type="domain" description="BED-type" evidence="6">
    <location>
        <begin position="528"/>
        <end position="588"/>
    </location>
</feature>